<evidence type="ECO:0000313" key="2">
    <source>
        <dbReference type="EMBL" id="ADU50138.1"/>
    </source>
</evidence>
<dbReference type="Proteomes" id="UP000008915">
    <property type="component" value="Chromosome"/>
</dbReference>
<organism evidence="2 3">
    <name type="scientific">Thermaerobacter marianensis (strain ATCC 700841 / DSM 12885 / JCM 10246 / 7p75a)</name>
    <dbReference type="NCBI Taxonomy" id="644966"/>
    <lineage>
        <taxon>Bacteria</taxon>
        <taxon>Bacillati</taxon>
        <taxon>Bacillota</taxon>
        <taxon>Clostridia</taxon>
        <taxon>Eubacteriales</taxon>
        <taxon>Clostridiales Family XVII. Incertae Sedis</taxon>
        <taxon>Thermaerobacter</taxon>
    </lineage>
</organism>
<accession>E6SKF1</accession>
<dbReference type="AlphaFoldDB" id="E6SKF1"/>
<gene>
    <name evidence="2" type="ordered locus">Tmar_0013</name>
</gene>
<proteinExistence type="predicted"/>
<evidence type="ECO:0000313" key="3">
    <source>
        <dbReference type="Proteomes" id="UP000008915"/>
    </source>
</evidence>
<evidence type="ECO:0000259" key="1">
    <source>
        <dbReference type="Pfam" id="PF06114"/>
    </source>
</evidence>
<feature type="domain" description="IrrE N-terminal-like" evidence="1">
    <location>
        <begin position="12"/>
        <end position="134"/>
    </location>
</feature>
<sequence>MERLLQMAATEGILVEYVPLLPSKGLLGLYLRTPHGAAIVLDSSLPANPRLERCVMAEELGHHFTVPVTSTFVACTSATARTSYRRDEARALRWACDHLMPLDQFLQAMREGVSTVEELADYFYVTPWMVHARFRFLPSHLCRCLLLCRELTCLGCPEAA</sequence>
<keyword evidence="3" id="KW-1185">Reference proteome</keyword>
<dbReference type="KEGG" id="tmr:Tmar_0013"/>
<dbReference type="EMBL" id="CP002344">
    <property type="protein sequence ID" value="ADU50138.1"/>
    <property type="molecule type" value="Genomic_DNA"/>
</dbReference>
<dbReference type="InterPro" id="IPR010359">
    <property type="entry name" value="IrrE_HExxH"/>
</dbReference>
<name>E6SKF1_THEM7</name>
<dbReference type="HOGENOM" id="CLU_134323_0_0_9"/>
<reference evidence="2 3" key="1">
    <citation type="journal article" date="2010" name="Stand. Genomic Sci.">
        <title>Complete genome sequence of Thermaerobacter marianensis type strain (7p75a).</title>
        <authorList>
            <person name="Han C."/>
            <person name="Gu W."/>
            <person name="Zhang X."/>
            <person name="Lapidus A."/>
            <person name="Nolan M."/>
            <person name="Copeland A."/>
            <person name="Lucas S."/>
            <person name="Del Rio T.G."/>
            <person name="Tice H."/>
            <person name="Cheng J.F."/>
            <person name="Tapia R."/>
            <person name="Goodwin L."/>
            <person name="Pitluck S."/>
            <person name="Pagani I."/>
            <person name="Ivanova N."/>
            <person name="Mavromatis K."/>
            <person name="Mikhailova N."/>
            <person name="Pati A."/>
            <person name="Chen A."/>
            <person name="Palaniappan K."/>
            <person name="Land M."/>
            <person name="Hauser L."/>
            <person name="Chang Y.J."/>
            <person name="Jeffries C.D."/>
            <person name="Schneider S."/>
            <person name="Rohde M."/>
            <person name="Goker M."/>
            <person name="Pukall R."/>
            <person name="Woyke T."/>
            <person name="Bristow J."/>
            <person name="Eisen J.A."/>
            <person name="Markowitz V."/>
            <person name="Hugenholtz P."/>
            <person name="Kyrpides N.C."/>
            <person name="Klenk H.P."/>
            <person name="Detter J.C."/>
        </authorList>
    </citation>
    <scope>NUCLEOTIDE SEQUENCE [LARGE SCALE GENOMIC DNA]</scope>
    <source>
        <strain evidence="3">ATCC 700841 / DSM 12885 / JCM 10246 / 7p75a</strain>
    </source>
</reference>
<dbReference type="Pfam" id="PF06114">
    <property type="entry name" value="Peptidase_M78"/>
    <property type="match status" value="1"/>
</dbReference>
<reference evidence="3" key="2">
    <citation type="journal article" date="2010" name="Stand. Genomic Sci.">
        <title>Complete genome sequence of Thermaerobacter marianensis type strain (7p75aT).</title>
        <authorList>
            <person name="Han C."/>
            <person name="Gu W."/>
            <person name="Zhang X."/>
            <person name="Lapidus A."/>
            <person name="Nolan M."/>
            <person name="Copeland A."/>
            <person name="Lucas S."/>
            <person name="Glavina Del Rio T."/>
            <person name="Tice H."/>
            <person name="Cheng J."/>
            <person name="Tapia R."/>
            <person name="Goodwin L."/>
            <person name="Pitluck S."/>
            <person name="Pagani I."/>
            <person name="Ivanova N."/>
            <person name="Mavromatis K."/>
            <person name="Mikhailova N."/>
            <person name="Pati A."/>
            <person name="Chen A."/>
            <person name="Palaniappan K."/>
            <person name="Land M."/>
            <person name="Hauser L."/>
            <person name="Chang Y."/>
            <person name="Jeffries C."/>
            <person name="Schneider S."/>
            <person name="Rohde M."/>
            <person name="Goker M."/>
            <person name="Pukall R."/>
            <person name="Woyke T."/>
            <person name="Bristow J."/>
            <person name="Eisen J."/>
            <person name="Markowitz V."/>
            <person name="Hugenholtz P."/>
            <person name="Kyrpides N."/>
            <person name="Klenk H."/>
            <person name="Detter J."/>
        </authorList>
    </citation>
    <scope>NUCLEOTIDE SEQUENCE [LARGE SCALE GENOMIC DNA]</scope>
    <source>
        <strain evidence="3">ATCC 700841 / DSM 12885 / JCM 10246 / 7p75a</strain>
    </source>
</reference>
<protein>
    <recommendedName>
        <fullName evidence="1">IrrE N-terminal-like domain-containing protein</fullName>
    </recommendedName>
</protein>
<dbReference type="STRING" id="644966.Tmar_0013"/>
<dbReference type="eggNOG" id="COG2856">
    <property type="taxonomic scope" value="Bacteria"/>
</dbReference>